<organism evidence="1 2">
    <name type="scientific">Tuber borchii</name>
    <name type="common">White truffle</name>
    <dbReference type="NCBI Taxonomy" id="42251"/>
    <lineage>
        <taxon>Eukaryota</taxon>
        <taxon>Fungi</taxon>
        <taxon>Dikarya</taxon>
        <taxon>Ascomycota</taxon>
        <taxon>Pezizomycotina</taxon>
        <taxon>Pezizomycetes</taxon>
        <taxon>Pezizales</taxon>
        <taxon>Tuberaceae</taxon>
        <taxon>Tuber</taxon>
    </lineage>
</organism>
<reference evidence="1 2" key="1">
    <citation type="submission" date="2017-04" db="EMBL/GenBank/DDBJ databases">
        <title>Draft genome sequence of Tuber borchii Vittad., a whitish edible truffle.</title>
        <authorList>
            <consortium name="DOE Joint Genome Institute"/>
            <person name="Murat C."/>
            <person name="Kuo A."/>
            <person name="Barry K.W."/>
            <person name="Clum A."/>
            <person name="Dockter R.B."/>
            <person name="Fauchery L."/>
            <person name="Iotti M."/>
            <person name="Kohler A."/>
            <person name="Labutti K."/>
            <person name="Lindquist E.A."/>
            <person name="Lipzen A."/>
            <person name="Ohm R.A."/>
            <person name="Wang M."/>
            <person name="Grigoriev I.V."/>
            <person name="Zambonelli A."/>
            <person name="Martin F.M."/>
        </authorList>
    </citation>
    <scope>NUCLEOTIDE SEQUENCE [LARGE SCALE GENOMIC DNA]</scope>
    <source>
        <strain evidence="1 2">Tbo3840</strain>
    </source>
</reference>
<dbReference type="AlphaFoldDB" id="A0A2T6ZC32"/>
<evidence type="ECO:0000313" key="2">
    <source>
        <dbReference type="Proteomes" id="UP000244722"/>
    </source>
</evidence>
<evidence type="ECO:0000313" key="1">
    <source>
        <dbReference type="EMBL" id="PUU73057.1"/>
    </source>
</evidence>
<protein>
    <submittedName>
        <fullName evidence="1">Uncharacterized protein</fullName>
    </submittedName>
</protein>
<name>A0A2T6ZC32_TUBBO</name>
<accession>A0A2T6ZC32</accession>
<dbReference type="EMBL" id="NESQ01000419">
    <property type="protein sequence ID" value="PUU73057.1"/>
    <property type="molecule type" value="Genomic_DNA"/>
</dbReference>
<comment type="caution">
    <text evidence="1">The sequence shown here is derived from an EMBL/GenBank/DDBJ whole genome shotgun (WGS) entry which is preliminary data.</text>
</comment>
<proteinExistence type="predicted"/>
<sequence length="181" mass="20412">MVAKARYPDLTLFCAWRRHHSNVPPDHFSSLLYGVAYSPFPWNGRKSKIHNQERTVPTNLQPDSYRYFRPELWPLPGSSDSTSWHPSIVSESCVYGAGHLKSAPRGNSFGLHNTHKWCAFATVTSKMATRCNLKSNISAGVALIKIKEYRAIEECLPKASIKPYLSKAVVAVENFRKSFLS</sequence>
<gene>
    <name evidence="1" type="ORF">B9Z19DRAFT_580224</name>
</gene>
<dbReference type="Proteomes" id="UP000244722">
    <property type="component" value="Unassembled WGS sequence"/>
</dbReference>
<keyword evidence="2" id="KW-1185">Reference proteome</keyword>